<proteinExistence type="predicted"/>
<reference evidence="2 3" key="1">
    <citation type="submission" date="2016-11" db="EMBL/GenBank/DDBJ databases">
        <authorList>
            <person name="Jaros S."/>
            <person name="Januszkiewicz K."/>
            <person name="Wedrychowicz H."/>
        </authorList>
    </citation>
    <scope>NUCLEOTIDE SEQUENCE [LARGE SCALE GENOMIC DNA]</scope>
    <source>
        <strain evidence="2 3">DSM 6191</strain>
    </source>
</reference>
<evidence type="ECO:0000313" key="2">
    <source>
        <dbReference type="EMBL" id="SHH68660.1"/>
    </source>
</evidence>
<dbReference type="RefSeq" id="WP_073016747.1">
    <property type="nucleotide sequence ID" value="NZ_FQXU01000003.1"/>
</dbReference>
<evidence type="ECO:0000313" key="3">
    <source>
        <dbReference type="Proteomes" id="UP000184241"/>
    </source>
</evidence>
<sequence length="73" mass="8304">MTEVILTSLALVVEYKSGLDKEGNDVYKKQRYSKISENATDEALYDVGNAIGQVLDTQTYRVSKENKFELFHV</sequence>
<accession>A0A1M5V0G9</accession>
<dbReference type="Proteomes" id="UP000184241">
    <property type="component" value="Unassembled WGS sequence"/>
</dbReference>
<evidence type="ECO:0000259" key="1">
    <source>
        <dbReference type="Pfam" id="PF07872"/>
    </source>
</evidence>
<gene>
    <name evidence="2" type="ORF">SAMN02745941_00712</name>
</gene>
<dbReference type="Pfam" id="PF07872">
    <property type="entry name" value="DUF1659"/>
    <property type="match status" value="1"/>
</dbReference>
<feature type="domain" description="DUF1659" evidence="1">
    <location>
        <begin position="4"/>
        <end position="70"/>
    </location>
</feature>
<dbReference type="EMBL" id="FQXU01000003">
    <property type="protein sequence ID" value="SHH68660.1"/>
    <property type="molecule type" value="Genomic_DNA"/>
</dbReference>
<organism evidence="2 3">
    <name type="scientific">Clostridium intestinale DSM 6191</name>
    <dbReference type="NCBI Taxonomy" id="1121320"/>
    <lineage>
        <taxon>Bacteria</taxon>
        <taxon>Bacillati</taxon>
        <taxon>Bacillota</taxon>
        <taxon>Clostridia</taxon>
        <taxon>Eubacteriales</taxon>
        <taxon>Clostridiaceae</taxon>
        <taxon>Clostridium</taxon>
    </lineage>
</organism>
<name>A0A1M5V0G9_9CLOT</name>
<dbReference type="AlphaFoldDB" id="A0A1M5V0G9"/>
<protein>
    <recommendedName>
        <fullName evidence="1">DUF1659 domain-containing protein</fullName>
    </recommendedName>
</protein>
<dbReference type="InterPro" id="IPR012454">
    <property type="entry name" value="DUF1659"/>
</dbReference>